<feature type="binding site" evidence="1">
    <location>
        <position position="85"/>
    </location>
    <ligand>
        <name>substrate</name>
    </ligand>
</feature>
<dbReference type="Pfam" id="PF02769">
    <property type="entry name" value="AIRS_C"/>
    <property type="match status" value="1"/>
</dbReference>
<dbReference type="Pfam" id="PF00586">
    <property type="entry name" value="AIRS"/>
    <property type="match status" value="1"/>
</dbReference>
<feature type="binding site" evidence="1">
    <location>
        <position position="62"/>
    </location>
    <ligand>
        <name>Mg(2+)</name>
        <dbReference type="ChEBI" id="CHEBI:18420"/>
        <label>4</label>
    </ligand>
</feature>
<feature type="binding site" evidence="1">
    <location>
        <position position="353"/>
    </location>
    <ligand>
        <name>substrate</name>
    </ligand>
</feature>
<keyword evidence="1" id="KW-0808">Transferase</keyword>
<feature type="binding site" evidence="1">
    <location>
        <position position="155"/>
    </location>
    <ligand>
        <name>Mg(2+)</name>
        <dbReference type="ChEBI" id="CHEBI:18420"/>
        <label>1</label>
    </ligand>
</feature>
<sequence>MAKKVSALATASAEVRGHAPERHRTLIPVQNTIGGLGEFTLITRVSAQFPTTDDVILGPGDDAAIVAAPDGRTVATTDMLVEGRHFRREWSSARDVGHRAVAQNFADIAAMGARPTTLLIGFAAPHDLPVEWAEEFTAGVRDECAVAGGTVVGGDMVGSDTLTLGITALGDLGGADPVRRNGARPGDVVACTGPLGLSAAGLALLEQGIDGPALCLSEHRRPSPPYTAGVEAARLGATAMLDISDGLVQDLGHVARASAVDIDLDSMSLRPDPELLEAVRVLGTEPGREQEVARDLMLTGGEDHALAATFPPGAELPGHWYTVGRVEQVSEEAQEGTVGDVTVDGGRPPSGGWSHFDRG</sequence>
<keyword evidence="1" id="KW-0784">Thiamine biosynthesis</keyword>
<feature type="binding site" evidence="1">
    <location>
        <position position="244"/>
    </location>
    <ligand>
        <name>ATP</name>
        <dbReference type="ChEBI" id="CHEBI:30616"/>
    </ligand>
</feature>
<protein>
    <recommendedName>
        <fullName evidence="1">Thiamine-monophosphate kinase</fullName>
        <shortName evidence="1">TMP kinase</shortName>
        <shortName evidence="1">Thiamine-phosphate kinase</shortName>
        <ecNumber evidence="1">2.7.4.16</ecNumber>
    </recommendedName>
</protein>
<comment type="caution">
    <text evidence="5">The sequence shown here is derived from an EMBL/GenBank/DDBJ whole genome shotgun (WGS) entry which is preliminary data.</text>
</comment>
<dbReference type="NCBIfam" id="TIGR01379">
    <property type="entry name" value="thiL"/>
    <property type="match status" value="1"/>
</dbReference>
<feature type="binding site" evidence="1">
    <location>
        <position position="107"/>
    </location>
    <ligand>
        <name>Mg(2+)</name>
        <dbReference type="ChEBI" id="CHEBI:18420"/>
        <label>4</label>
    </ligand>
</feature>
<dbReference type="EC" id="2.7.4.16" evidence="1"/>
<evidence type="ECO:0000313" key="6">
    <source>
        <dbReference type="Proteomes" id="UP000654947"/>
    </source>
</evidence>
<dbReference type="PANTHER" id="PTHR30270">
    <property type="entry name" value="THIAMINE-MONOPHOSPHATE KINASE"/>
    <property type="match status" value="1"/>
</dbReference>
<feature type="binding site" evidence="1">
    <location>
        <position position="302"/>
    </location>
    <ligand>
        <name>substrate</name>
    </ligand>
</feature>
<comment type="similarity">
    <text evidence="1">Belongs to the thiamine-monophosphate kinase family.</text>
</comment>
<feature type="domain" description="PurM-like N-terminal" evidence="3">
    <location>
        <begin position="60"/>
        <end position="170"/>
    </location>
</feature>
<organism evidence="5 6">
    <name type="scientific">Nocardiopsis kunsanensis</name>
    <dbReference type="NCBI Taxonomy" id="141693"/>
    <lineage>
        <taxon>Bacteria</taxon>
        <taxon>Bacillati</taxon>
        <taxon>Actinomycetota</taxon>
        <taxon>Actinomycetes</taxon>
        <taxon>Streptosporangiales</taxon>
        <taxon>Nocardiopsidaceae</taxon>
        <taxon>Nocardiopsis</taxon>
    </lineage>
</organism>
<dbReference type="HAMAP" id="MF_02128">
    <property type="entry name" value="TMP_kinase"/>
    <property type="match status" value="1"/>
</dbReference>
<feature type="region of interest" description="Disordered" evidence="2">
    <location>
        <begin position="331"/>
        <end position="359"/>
    </location>
</feature>
<evidence type="ECO:0000313" key="5">
    <source>
        <dbReference type="EMBL" id="GHD22413.1"/>
    </source>
</evidence>
<keyword evidence="1" id="KW-0547">Nucleotide-binding</keyword>
<dbReference type="GO" id="GO:0000287">
    <property type="term" value="F:magnesium ion binding"/>
    <property type="evidence" value="ECO:0007669"/>
    <property type="project" value="UniProtKB-UniRule"/>
</dbReference>
<reference evidence="5 6" key="1">
    <citation type="journal article" date="2014" name="Int. J. Syst. Evol. Microbiol.">
        <title>Complete genome sequence of Corynebacterium casei LMG S-19264T (=DSM 44701T), isolated from a smear-ripened cheese.</title>
        <authorList>
            <consortium name="US DOE Joint Genome Institute (JGI-PGF)"/>
            <person name="Walter F."/>
            <person name="Albersmeier A."/>
            <person name="Kalinowski J."/>
            <person name="Ruckert C."/>
        </authorList>
    </citation>
    <scope>NUCLEOTIDE SEQUENCE [LARGE SCALE GENOMIC DNA]</scope>
    <source>
        <strain evidence="5 6">KCTC 19473</strain>
    </source>
</reference>
<keyword evidence="1" id="KW-0479">Metal-binding</keyword>
<evidence type="ECO:0000259" key="3">
    <source>
        <dbReference type="Pfam" id="PF00586"/>
    </source>
</evidence>
<dbReference type="EMBL" id="BMXL01000006">
    <property type="protein sequence ID" value="GHD22413.1"/>
    <property type="molecule type" value="Genomic_DNA"/>
</dbReference>
<proteinExistence type="inferred from homology"/>
<dbReference type="CDD" id="cd02194">
    <property type="entry name" value="ThiL"/>
    <property type="match status" value="1"/>
</dbReference>
<comment type="catalytic activity">
    <reaction evidence="1">
        <text>thiamine phosphate + ATP = thiamine diphosphate + ADP</text>
        <dbReference type="Rhea" id="RHEA:15913"/>
        <dbReference type="ChEBI" id="CHEBI:30616"/>
        <dbReference type="ChEBI" id="CHEBI:37575"/>
        <dbReference type="ChEBI" id="CHEBI:58937"/>
        <dbReference type="ChEBI" id="CHEBI:456216"/>
        <dbReference type="EC" id="2.7.4.16"/>
    </reaction>
</comment>
<dbReference type="InterPro" id="IPR036921">
    <property type="entry name" value="PurM-like_N_sf"/>
</dbReference>
<evidence type="ECO:0000259" key="4">
    <source>
        <dbReference type="Pfam" id="PF02769"/>
    </source>
</evidence>
<dbReference type="InterPro" id="IPR006283">
    <property type="entry name" value="ThiL-like"/>
</dbReference>
<accession>A0A919CH30</accession>
<dbReference type="Proteomes" id="UP000654947">
    <property type="component" value="Unassembled WGS sequence"/>
</dbReference>
<dbReference type="SUPFAM" id="SSF56042">
    <property type="entry name" value="PurM C-terminal domain-like"/>
    <property type="match status" value="1"/>
</dbReference>
<dbReference type="Gene3D" id="3.30.1330.10">
    <property type="entry name" value="PurM-like, N-terminal domain"/>
    <property type="match status" value="1"/>
</dbReference>
<dbReference type="PANTHER" id="PTHR30270:SF0">
    <property type="entry name" value="THIAMINE-MONOPHOSPHATE KINASE"/>
    <property type="match status" value="1"/>
</dbReference>
<feature type="binding site" evidence="1">
    <location>
        <position position="76"/>
    </location>
    <ligand>
        <name>Mg(2+)</name>
        <dbReference type="ChEBI" id="CHEBI:18420"/>
        <label>4</label>
    </ligand>
</feature>
<name>A0A919CH30_9ACTN</name>
<dbReference type="AlphaFoldDB" id="A0A919CH30"/>
<keyword evidence="1" id="KW-0460">Magnesium</keyword>
<comment type="function">
    <text evidence="1">Catalyzes the ATP-dependent phosphorylation of thiamine-monophosphate (TMP) to form thiamine-pyrophosphate (TPP), the active form of vitamin B1.</text>
</comment>
<dbReference type="NCBIfam" id="NF004351">
    <property type="entry name" value="PRK05731.1-4"/>
    <property type="match status" value="1"/>
</dbReference>
<feature type="binding site" evidence="1">
    <location>
        <position position="242"/>
    </location>
    <ligand>
        <name>Mg(2+)</name>
        <dbReference type="ChEBI" id="CHEBI:18420"/>
        <label>3</label>
    </ligand>
</feature>
<keyword evidence="6" id="KW-1185">Reference proteome</keyword>
<feature type="binding site" evidence="1">
    <location>
        <position position="62"/>
    </location>
    <ligand>
        <name>Mg(2+)</name>
        <dbReference type="ChEBI" id="CHEBI:18420"/>
        <label>3</label>
    </ligand>
</feature>
<feature type="compositionally biased region" description="Low complexity" evidence="2">
    <location>
        <begin position="336"/>
        <end position="346"/>
    </location>
</feature>
<dbReference type="SUPFAM" id="SSF55326">
    <property type="entry name" value="PurM N-terminal domain-like"/>
    <property type="match status" value="1"/>
</dbReference>
<feature type="binding site" evidence="1">
    <location>
        <position position="107"/>
    </location>
    <ligand>
        <name>Mg(2+)</name>
        <dbReference type="ChEBI" id="CHEBI:18420"/>
        <label>2</label>
    </ligand>
</feature>
<feature type="binding site" evidence="1">
    <location>
        <position position="78"/>
    </location>
    <ligand>
        <name>Mg(2+)</name>
        <dbReference type="ChEBI" id="CHEBI:18420"/>
        <label>2</label>
    </ligand>
</feature>
<comment type="caution">
    <text evidence="1">Lacks conserved residue(s) required for the propagation of feature annotation.</text>
</comment>
<comment type="miscellaneous">
    <text evidence="1">Reaction mechanism of ThiL seems to utilize a direct, inline transfer of the gamma-phosphate of ATP to TMP rather than a phosphorylated enzyme intermediate.</text>
</comment>
<feature type="binding site" evidence="1">
    <location>
        <position position="107"/>
    </location>
    <ligand>
        <name>Mg(2+)</name>
        <dbReference type="ChEBI" id="CHEBI:18420"/>
        <label>3</label>
    </ligand>
</feature>
<dbReference type="InterPro" id="IPR016188">
    <property type="entry name" value="PurM-like_N"/>
</dbReference>
<feature type="domain" description="PurM-like C-terminal" evidence="4">
    <location>
        <begin position="184"/>
        <end position="327"/>
    </location>
</feature>
<feature type="binding site" evidence="1">
    <location>
        <position position="245"/>
    </location>
    <ligand>
        <name>Mg(2+)</name>
        <dbReference type="ChEBI" id="CHEBI:18420"/>
        <label>5</label>
    </ligand>
</feature>
<dbReference type="InterPro" id="IPR036676">
    <property type="entry name" value="PurM-like_C_sf"/>
</dbReference>
<dbReference type="GO" id="GO:0009228">
    <property type="term" value="P:thiamine biosynthetic process"/>
    <property type="evidence" value="ECO:0007669"/>
    <property type="project" value="UniProtKB-KW"/>
</dbReference>
<keyword evidence="1 5" id="KW-0418">Kinase</keyword>
<feature type="binding site" evidence="1">
    <location>
        <begin position="154"/>
        <end position="155"/>
    </location>
    <ligand>
        <name>ATP</name>
        <dbReference type="ChEBI" id="CHEBI:30616"/>
    </ligand>
</feature>
<evidence type="ECO:0000256" key="2">
    <source>
        <dbReference type="SAM" id="MobiDB-lite"/>
    </source>
</evidence>
<dbReference type="PIRSF" id="PIRSF005303">
    <property type="entry name" value="Thiam_monoph_kin"/>
    <property type="match status" value="1"/>
</dbReference>
<feature type="binding site" evidence="1">
    <location>
        <position position="180"/>
    </location>
    <ligand>
        <name>ATP</name>
        <dbReference type="ChEBI" id="CHEBI:30616"/>
    </ligand>
</feature>
<gene>
    <name evidence="1 5" type="primary">thiL</name>
    <name evidence="5" type="ORF">GCM10007147_16640</name>
</gene>
<dbReference type="GO" id="GO:0009229">
    <property type="term" value="P:thiamine diphosphate biosynthetic process"/>
    <property type="evidence" value="ECO:0007669"/>
    <property type="project" value="UniProtKB-UniRule"/>
</dbReference>
<evidence type="ECO:0000256" key="1">
    <source>
        <dbReference type="HAMAP-Rule" id="MF_02128"/>
    </source>
</evidence>
<dbReference type="GO" id="GO:0005524">
    <property type="term" value="F:ATP binding"/>
    <property type="evidence" value="ECO:0007669"/>
    <property type="project" value="UniProtKB-UniRule"/>
</dbReference>
<keyword evidence="1" id="KW-0067">ATP-binding</keyword>
<comment type="pathway">
    <text evidence="1">Cofactor biosynthesis; thiamine diphosphate biosynthesis; thiamine diphosphate from thiamine phosphate: step 1/1.</text>
</comment>
<dbReference type="GO" id="GO:0009030">
    <property type="term" value="F:thiamine-phosphate kinase activity"/>
    <property type="evidence" value="ECO:0007669"/>
    <property type="project" value="UniProtKB-UniRule"/>
</dbReference>
<feature type="binding site" evidence="1">
    <location>
        <position position="77"/>
    </location>
    <ligand>
        <name>Mg(2+)</name>
        <dbReference type="ChEBI" id="CHEBI:18420"/>
        <label>1</label>
    </ligand>
</feature>
<feature type="binding site" evidence="1">
    <location>
        <position position="78"/>
    </location>
    <ligand>
        <name>Mg(2+)</name>
        <dbReference type="ChEBI" id="CHEBI:18420"/>
        <label>1</label>
    </ligand>
</feature>
<dbReference type="InterPro" id="IPR010918">
    <property type="entry name" value="PurM-like_C_dom"/>
</dbReference>
<dbReference type="Gene3D" id="3.90.650.10">
    <property type="entry name" value="PurM-like C-terminal domain"/>
    <property type="match status" value="1"/>
</dbReference>